<evidence type="ECO:0000313" key="2">
    <source>
        <dbReference type="EMBL" id="KAH6689803.1"/>
    </source>
</evidence>
<sequence>MSGPIQQSDPASNFSKPNVYITGHEKSTGKAIVQEKREGGWTILDDGRLATNVVYTTSEFPASLNDDEDLKKHDHLLASGSLGLVKKNGTVGRMVEFAPAYECIMHRTKSIDLGICIEGSIELVLDSGEVQLMNRSDVVVQRGTIHAWRNPSKTEWARMFFILQDCQEVIVGGKTLDEDLGAGVEGLPPSSN</sequence>
<name>A0A9P8VER4_9PEZI</name>
<proteinExistence type="predicted"/>
<dbReference type="CDD" id="cd02231">
    <property type="entry name" value="cupin_BLL6423-like"/>
    <property type="match status" value="1"/>
</dbReference>
<dbReference type="OrthoDB" id="5840532at2759"/>
<dbReference type="EMBL" id="JAGSXJ010000007">
    <property type="protein sequence ID" value="KAH6689803.1"/>
    <property type="molecule type" value="Genomic_DNA"/>
</dbReference>
<dbReference type="PANTHER" id="PTHR36156:SF2">
    <property type="entry name" value="CUPIN TYPE-2 DOMAIN-CONTAINING PROTEIN"/>
    <property type="match status" value="1"/>
</dbReference>
<dbReference type="PANTHER" id="PTHR36156">
    <property type="entry name" value="SLR2101 PROTEIN"/>
    <property type="match status" value="1"/>
</dbReference>
<dbReference type="Proteomes" id="UP000770015">
    <property type="component" value="Unassembled WGS sequence"/>
</dbReference>
<protein>
    <submittedName>
        <fullName evidence="2">Uncharacterized protein</fullName>
    </submittedName>
</protein>
<gene>
    <name evidence="2" type="ORF">F5X68DRAFT_254381</name>
</gene>
<feature type="region of interest" description="Disordered" evidence="1">
    <location>
        <begin position="1"/>
        <end position="20"/>
    </location>
</feature>
<dbReference type="InterPro" id="IPR011051">
    <property type="entry name" value="RmlC_Cupin_sf"/>
</dbReference>
<accession>A0A9P8VER4</accession>
<dbReference type="AlphaFoldDB" id="A0A9P8VER4"/>
<evidence type="ECO:0000256" key="1">
    <source>
        <dbReference type="SAM" id="MobiDB-lite"/>
    </source>
</evidence>
<evidence type="ECO:0000313" key="3">
    <source>
        <dbReference type="Proteomes" id="UP000770015"/>
    </source>
</evidence>
<dbReference type="InterPro" id="IPR047142">
    <property type="entry name" value="OryJ/VirC-like"/>
</dbReference>
<keyword evidence="3" id="KW-1185">Reference proteome</keyword>
<dbReference type="Gene3D" id="2.60.120.10">
    <property type="entry name" value="Jelly Rolls"/>
    <property type="match status" value="1"/>
</dbReference>
<organism evidence="2 3">
    <name type="scientific">Plectosphaerella plurivora</name>
    <dbReference type="NCBI Taxonomy" id="936078"/>
    <lineage>
        <taxon>Eukaryota</taxon>
        <taxon>Fungi</taxon>
        <taxon>Dikarya</taxon>
        <taxon>Ascomycota</taxon>
        <taxon>Pezizomycotina</taxon>
        <taxon>Sordariomycetes</taxon>
        <taxon>Hypocreomycetidae</taxon>
        <taxon>Glomerellales</taxon>
        <taxon>Plectosphaerellaceae</taxon>
        <taxon>Plectosphaerella</taxon>
    </lineage>
</organism>
<feature type="compositionally biased region" description="Polar residues" evidence="1">
    <location>
        <begin position="1"/>
        <end position="16"/>
    </location>
</feature>
<dbReference type="InterPro" id="IPR014710">
    <property type="entry name" value="RmlC-like_jellyroll"/>
</dbReference>
<reference evidence="2" key="1">
    <citation type="journal article" date="2021" name="Nat. Commun.">
        <title>Genetic determinants of endophytism in the Arabidopsis root mycobiome.</title>
        <authorList>
            <person name="Mesny F."/>
            <person name="Miyauchi S."/>
            <person name="Thiergart T."/>
            <person name="Pickel B."/>
            <person name="Atanasova L."/>
            <person name="Karlsson M."/>
            <person name="Huettel B."/>
            <person name="Barry K.W."/>
            <person name="Haridas S."/>
            <person name="Chen C."/>
            <person name="Bauer D."/>
            <person name="Andreopoulos W."/>
            <person name="Pangilinan J."/>
            <person name="LaButti K."/>
            <person name="Riley R."/>
            <person name="Lipzen A."/>
            <person name="Clum A."/>
            <person name="Drula E."/>
            <person name="Henrissat B."/>
            <person name="Kohler A."/>
            <person name="Grigoriev I.V."/>
            <person name="Martin F.M."/>
            <person name="Hacquard S."/>
        </authorList>
    </citation>
    <scope>NUCLEOTIDE SEQUENCE</scope>
    <source>
        <strain evidence="2">MPI-SDFR-AT-0117</strain>
    </source>
</reference>
<comment type="caution">
    <text evidence="2">The sequence shown here is derived from an EMBL/GenBank/DDBJ whole genome shotgun (WGS) entry which is preliminary data.</text>
</comment>
<dbReference type="SUPFAM" id="SSF51182">
    <property type="entry name" value="RmlC-like cupins"/>
    <property type="match status" value="1"/>
</dbReference>